<gene>
    <name evidence="2" type="ORF">EHS13_33540</name>
</gene>
<dbReference type="Proteomes" id="UP000426246">
    <property type="component" value="Chromosome"/>
</dbReference>
<keyword evidence="3" id="KW-1185">Reference proteome</keyword>
<dbReference type="PANTHER" id="PTHR34107:SF4">
    <property type="entry name" value="SLL1222 PROTEIN"/>
    <property type="match status" value="1"/>
</dbReference>
<dbReference type="Gene3D" id="3.90.1570.10">
    <property type="entry name" value="tt1808, chain A"/>
    <property type="match status" value="1"/>
</dbReference>
<dbReference type="GO" id="GO:0004519">
    <property type="term" value="F:endonuclease activity"/>
    <property type="evidence" value="ECO:0007669"/>
    <property type="project" value="UniProtKB-KW"/>
</dbReference>
<dbReference type="OrthoDB" id="9808428at2"/>
<dbReference type="AlphaFoldDB" id="A0A6B8RW47"/>
<dbReference type="KEGG" id="ppsc:EHS13_33540"/>
<dbReference type="SUPFAM" id="SSF52980">
    <property type="entry name" value="Restriction endonuclease-like"/>
    <property type="match status" value="1"/>
</dbReference>
<evidence type="ECO:0000313" key="2">
    <source>
        <dbReference type="EMBL" id="QGQ99436.1"/>
    </source>
</evidence>
<keyword evidence="2" id="KW-0540">Nuclease</keyword>
<dbReference type="EMBL" id="CP034235">
    <property type="protein sequence ID" value="QGQ99436.1"/>
    <property type="molecule type" value="Genomic_DNA"/>
</dbReference>
<dbReference type="RefSeq" id="WP_155704601.1">
    <property type="nucleotide sequence ID" value="NZ_CP034235.1"/>
</dbReference>
<organism evidence="2 3">
    <name type="scientific">Paenibacillus psychroresistens</name>
    <dbReference type="NCBI Taxonomy" id="1778678"/>
    <lineage>
        <taxon>Bacteria</taxon>
        <taxon>Bacillati</taxon>
        <taxon>Bacillota</taxon>
        <taxon>Bacilli</taxon>
        <taxon>Bacillales</taxon>
        <taxon>Paenibacillaceae</taxon>
        <taxon>Paenibacillus</taxon>
    </lineage>
</organism>
<sequence length="194" mass="22186">MTEKNKATDQVKEQLVTYEIYAAMPDDGQRYEIVDGSMELMSPGPSTNHQAISGELEFILKQSCKSEYVIYDAPLDVILSQTNVFQPDIIMIHRNRLHIVTARGIEGAPDLVVEILFPGSRKRDKVTKMKKYAQYGINEYWIVDSIARTLEQYQLIDNGLYELRNLFEANDIVTSDKLPCVSFVIDDIFKEILS</sequence>
<accession>A0A6B8RW47</accession>
<dbReference type="PANTHER" id="PTHR34107">
    <property type="entry name" value="SLL0198 PROTEIN-RELATED"/>
    <property type="match status" value="1"/>
</dbReference>
<dbReference type="InterPro" id="IPR008538">
    <property type="entry name" value="Uma2"/>
</dbReference>
<keyword evidence="2" id="KW-0378">Hydrolase</keyword>
<feature type="domain" description="Putative restriction endonuclease" evidence="1">
    <location>
        <begin position="21"/>
        <end position="178"/>
    </location>
</feature>
<reference evidence="3" key="1">
    <citation type="submission" date="2018-11" db="EMBL/GenBank/DDBJ databases">
        <title>Complete genome sequence of Paenibacillus sp. ML311-T8.</title>
        <authorList>
            <person name="Nam Y.-D."/>
            <person name="Kang J."/>
            <person name="Chung W.-H."/>
            <person name="Park Y.S."/>
        </authorList>
    </citation>
    <scope>NUCLEOTIDE SEQUENCE [LARGE SCALE GENOMIC DNA]</scope>
    <source>
        <strain evidence="3">ML311-T8</strain>
    </source>
</reference>
<dbReference type="Pfam" id="PF05685">
    <property type="entry name" value="Uma2"/>
    <property type="match status" value="1"/>
</dbReference>
<dbReference type="InterPro" id="IPR012296">
    <property type="entry name" value="Nuclease_put_TT1808"/>
</dbReference>
<dbReference type="CDD" id="cd06260">
    <property type="entry name" value="DUF820-like"/>
    <property type="match status" value="1"/>
</dbReference>
<proteinExistence type="predicted"/>
<evidence type="ECO:0000313" key="3">
    <source>
        <dbReference type="Proteomes" id="UP000426246"/>
    </source>
</evidence>
<dbReference type="InterPro" id="IPR011335">
    <property type="entry name" value="Restrct_endonuc-II-like"/>
</dbReference>
<evidence type="ECO:0000259" key="1">
    <source>
        <dbReference type="Pfam" id="PF05685"/>
    </source>
</evidence>
<keyword evidence="2" id="KW-0255">Endonuclease</keyword>
<protein>
    <submittedName>
        <fullName evidence="2">Uma2 family endonuclease</fullName>
    </submittedName>
</protein>
<name>A0A6B8RW47_9BACL</name>